<dbReference type="InterPro" id="IPR028098">
    <property type="entry name" value="Glyco_trans_4-like_N"/>
</dbReference>
<dbReference type="EC" id="2.4.-.-" evidence="3"/>
<dbReference type="Gene3D" id="3.40.50.2000">
    <property type="entry name" value="Glycogen Phosphorylase B"/>
    <property type="match status" value="2"/>
</dbReference>
<dbReference type="Pfam" id="PF00534">
    <property type="entry name" value="Glycos_transf_1"/>
    <property type="match status" value="1"/>
</dbReference>
<dbReference type="GO" id="GO:0016757">
    <property type="term" value="F:glycosyltransferase activity"/>
    <property type="evidence" value="ECO:0007669"/>
    <property type="project" value="UniProtKB-KW"/>
</dbReference>
<dbReference type="PANTHER" id="PTHR12526:SF627">
    <property type="entry name" value="D-RHAMNOSYLTRANSFERASE WBPZ"/>
    <property type="match status" value="1"/>
</dbReference>
<dbReference type="Pfam" id="PF13439">
    <property type="entry name" value="Glyco_transf_4"/>
    <property type="match status" value="1"/>
</dbReference>
<dbReference type="PANTHER" id="PTHR12526">
    <property type="entry name" value="GLYCOSYLTRANSFERASE"/>
    <property type="match status" value="1"/>
</dbReference>
<evidence type="ECO:0000313" key="3">
    <source>
        <dbReference type="EMBL" id="USH03272.1"/>
    </source>
</evidence>
<dbReference type="SUPFAM" id="SSF53756">
    <property type="entry name" value="UDP-Glycosyltransferase/glycogen phosphorylase"/>
    <property type="match status" value="1"/>
</dbReference>
<dbReference type="Proteomes" id="UP001056255">
    <property type="component" value="Chromosome I"/>
</dbReference>
<gene>
    <name evidence="3" type="ORF">K6Q96_04440</name>
</gene>
<proteinExistence type="predicted"/>
<keyword evidence="4" id="KW-1185">Reference proteome</keyword>
<dbReference type="InterPro" id="IPR001296">
    <property type="entry name" value="Glyco_trans_1"/>
</dbReference>
<accession>A0ABY4WUK6</accession>
<evidence type="ECO:0000259" key="1">
    <source>
        <dbReference type="Pfam" id="PF00534"/>
    </source>
</evidence>
<reference evidence="3" key="1">
    <citation type="submission" date="2021-08" db="EMBL/GenBank/DDBJ databases">
        <authorList>
            <person name="Sakaguchi M."/>
            <person name="Kikuchi T."/>
            <person name="Urbanczyk H."/>
        </authorList>
    </citation>
    <scope>NUCLEOTIDE SEQUENCE</scope>
    <source>
        <strain evidence="3">020920N</strain>
    </source>
</reference>
<protein>
    <submittedName>
        <fullName evidence="3">Glycosyltransferase</fullName>
        <ecNumber evidence="3">2.4.-.-</ecNumber>
    </submittedName>
</protein>
<dbReference type="RefSeq" id="WP_251878118.1">
    <property type="nucleotide sequence ID" value="NZ_CP082275.1"/>
</dbReference>
<keyword evidence="3" id="KW-0808">Transferase</keyword>
<keyword evidence="3" id="KW-0328">Glycosyltransferase</keyword>
<organism evidence="3 4">
    <name type="scientific">Grimontia kaedaensis</name>
    <dbReference type="NCBI Taxonomy" id="2872157"/>
    <lineage>
        <taxon>Bacteria</taxon>
        <taxon>Pseudomonadati</taxon>
        <taxon>Pseudomonadota</taxon>
        <taxon>Gammaproteobacteria</taxon>
        <taxon>Vibrionales</taxon>
        <taxon>Vibrionaceae</taxon>
        <taxon>Grimontia</taxon>
    </lineage>
</organism>
<evidence type="ECO:0000259" key="2">
    <source>
        <dbReference type="Pfam" id="PF13439"/>
    </source>
</evidence>
<feature type="domain" description="Glycosyl transferase family 1" evidence="1">
    <location>
        <begin position="180"/>
        <end position="343"/>
    </location>
</feature>
<feature type="domain" description="Glycosyltransferase subfamily 4-like N-terminal" evidence="2">
    <location>
        <begin position="16"/>
        <end position="170"/>
    </location>
</feature>
<evidence type="ECO:0000313" key="4">
    <source>
        <dbReference type="Proteomes" id="UP001056255"/>
    </source>
</evidence>
<sequence>MKILHVYRTCYPETKGGLEQAIRYICKGSTDNGYKNTILTLGDEDKEYEFEGTRIIVVKKQWEVSSNGFSLKLINKFRTLSQEHDVIHYQYPWPTGDLLSLFAAKKPTLVSYQSDIVKQKLLKLIYRPLELIFLSKVGRIVASSPQYAASSINLQQFSEKVDVIPLGIDESTYPEVTQEKLEEWRATVGEGFFLFVGVLRYYKGLQYLLEAAKISGLPVVIAGDGPEKGALKQYIQENNLANVKMVGFIDEDDKVALHRLSKAFVFPSHLRSEAFGISLVEAQLFSKPIISCDIGTGSSFVNMHDVTGITVEAANPHALSEAMCLLHKDKDLTDRLGSSARQRFEEYFTSKRYTDNYIKLYQSLV</sequence>
<name>A0ABY4WUK6_9GAMM</name>
<dbReference type="EMBL" id="CP082275">
    <property type="protein sequence ID" value="USH03272.1"/>
    <property type="molecule type" value="Genomic_DNA"/>
</dbReference>